<dbReference type="GO" id="GO:0005524">
    <property type="term" value="F:ATP binding"/>
    <property type="evidence" value="ECO:0007669"/>
    <property type="project" value="UniProtKB-KW"/>
</dbReference>
<gene>
    <name evidence="7" type="ORF">N7509_000570</name>
</gene>
<keyword evidence="2" id="KW-0808">Transferase</keyword>
<protein>
    <recommendedName>
        <fullName evidence="6">Protein kinase domain-containing protein</fullName>
    </recommendedName>
</protein>
<feature type="domain" description="Protein kinase" evidence="6">
    <location>
        <begin position="1"/>
        <end position="340"/>
    </location>
</feature>
<dbReference type="PANTHER" id="PTHR45646">
    <property type="entry name" value="SERINE/THREONINE-PROTEIN KINASE DOA-RELATED"/>
    <property type="match status" value="1"/>
</dbReference>
<evidence type="ECO:0000256" key="3">
    <source>
        <dbReference type="ARBA" id="ARBA00022741"/>
    </source>
</evidence>
<evidence type="ECO:0000313" key="7">
    <source>
        <dbReference type="EMBL" id="KAJ5413943.1"/>
    </source>
</evidence>
<keyword evidence="1" id="KW-0723">Serine/threonine-protein kinase</keyword>
<dbReference type="GO" id="GO:0005634">
    <property type="term" value="C:nucleus"/>
    <property type="evidence" value="ECO:0007669"/>
    <property type="project" value="TreeGrafter"/>
</dbReference>
<dbReference type="SUPFAM" id="SSF56112">
    <property type="entry name" value="Protein kinase-like (PK-like)"/>
    <property type="match status" value="1"/>
</dbReference>
<keyword evidence="5" id="KW-0067">ATP-binding</keyword>
<dbReference type="Pfam" id="PF00069">
    <property type="entry name" value="Pkinase"/>
    <property type="match status" value="1"/>
</dbReference>
<dbReference type="Gene3D" id="1.10.510.10">
    <property type="entry name" value="Transferase(Phosphotransferase) domain 1"/>
    <property type="match status" value="1"/>
</dbReference>
<sequence>MEIYREGAYVALKISGSESADGERRELQIMQELASHHPRPKHMIYLLDDFELKSPNGCHQCMIYELLGPNIPDTIDTHFPSGRLPGKLAKAIAKQSLIGLDALHQKGIGHGDLHTRNLAFTLPHIGNLTEEQFMEMLGKPEIGHIRRYDGKSLEPGIPKYVMKPASHLNQLWNSAPTIKILDFGQTFLPTAVPQTLHTPLPISAPEVLFKDSIDYRVDLWSMGCMLLMDRQIFELFMGQPPFDTFLITPPILIGQMCELASDDLPQRWRGTLDTMNEGSSDEDTGLNLQKWLEELYFGGPPNPDLTRDDISKLGLIIGKLLCFEPSARASARQILDDPWFQG</sequence>
<dbReference type="RefSeq" id="XP_056493789.1">
    <property type="nucleotide sequence ID" value="XM_056625207.1"/>
</dbReference>
<keyword evidence="3" id="KW-0547">Nucleotide-binding</keyword>
<name>A0A9X0BEC6_9EURO</name>
<dbReference type="GO" id="GO:0004674">
    <property type="term" value="F:protein serine/threonine kinase activity"/>
    <property type="evidence" value="ECO:0007669"/>
    <property type="project" value="UniProtKB-KW"/>
</dbReference>
<dbReference type="GO" id="GO:0043484">
    <property type="term" value="P:regulation of RNA splicing"/>
    <property type="evidence" value="ECO:0007669"/>
    <property type="project" value="TreeGrafter"/>
</dbReference>
<dbReference type="AlphaFoldDB" id="A0A9X0BEC6"/>
<dbReference type="PROSITE" id="PS50011">
    <property type="entry name" value="PROTEIN_KINASE_DOM"/>
    <property type="match status" value="1"/>
</dbReference>
<dbReference type="Gene3D" id="3.30.200.20">
    <property type="entry name" value="Phosphorylase Kinase, domain 1"/>
    <property type="match status" value="1"/>
</dbReference>
<comment type="caution">
    <text evidence="7">The sequence shown here is derived from an EMBL/GenBank/DDBJ whole genome shotgun (WGS) entry which is preliminary data.</text>
</comment>
<keyword evidence="8" id="KW-1185">Reference proteome</keyword>
<dbReference type="OrthoDB" id="5979581at2759"/>
<keyword evidence="4" id="KW-0418">Kinase</keyword>
<proteinExistence type="predicted"/>
<accession>A0A9X0BEC6</accession>
<evidence type="ECO:0000256" key="4">
    <source>
        <dbReference type="ARBA" id="ARBA00022777"/>
    </source>
</evidence>
<evidence type="ECO:0000256" key="5">
    <source>
        <dbReference type="ARBA" id="ARBA00022840"/>
    </source>
</evidence>
<evidence type="ECO:0000256" key="1">
    <source>
        <dbReference type="ARBA" id="ARBA00022527"/>
    </source>
</evidence>
<reference evidence="7" key="1">
    <citation type="submission" date="2022-12" db="EMBL/GenBank/DDBJ databases">
        <authorList>
            <person name="Petersen C."/>
        </authorList>
    </citation>
    <scope>NUCLEOTIDE SEQUENCE</scope>
    <source>
        <strain evidence="7">IBT 29677</strain>
    </source>
</reference>
<dbReference type="InterPro" id="IPR051175">
    <property type="entry name" value="CLK_kinases"/>
</dbReference>
<evidence type="ECO:0000256" key="2">
    <source>
        <dbReference type="ARBA" id="ARBA00022679"/>
    </source>
</evidence>
<evidence type="ECO:0000313" key="8">
    <source>
        <dbReference type="Proteomes" id="UP001147747"/>
    </source>
</evidence>
<dbReference type="EMBL" id="JAPZBU010000003">
    <property type="protein sequence ID" value="KAJ5413943.1"/>
    <property type="molecule type" value="Genomic_DNA"/>
</dbReference>
<dbReference type="PANTHER" id="PTHR45646:SF11">
    <property type="entry name" value="SERINE_THREONINE-PROTEIN KINASE DOA"/>
    <property type="match status" value="1"/>
</dbReference>
<dbReference type="InterPro" id="IPR011009">
    <property type="entry name" value="Kinase-like_dom_sf"/>
</dbReference>
<reference evidence="7" key="2">
    <citation type="journal article" date="2023" name="IMA Fungus">
        <title>Comparative genomic study of the Penicillium genus elucidates a diverse pangenome and 15 lateral gene transfer events.</title>
        <authorList>
            <person name="Petersen C."/>
            <person name="Sorensen T."/>
            <person name="Nielsen M.R."/>
            <person name="Sondergaard T.E."/>
            <person name="Sorensen J.L."/>
            <person name="Fitzpatrick D.A."/>
            <person name="Frisvad J.C."/>
            <person name="Nielsen K.L."/>
        </authorList>
    </citation>
    <scope>NUCLEOTIDE SEQUENCE</scope>
    <source>
        <strain evidence="7">IBT 29677</strain>
    </source>
</reference>
<evidence type="ECO:0000259" key="6">
    <source>
        <dbReference type="PROSITE" id="PS50011"/>
    </source>
</evidence>
<dbReference type="SMART" id="SM00220">
    <property type="entry name" value="S_TKc"/>
    <property type="match status" value="1"/>
</dbReference>
<dbReference type="InterPro" id="IPR000719">
    <property type="entry name" value="Prot_kinase_dom"/>
</dbReference>
<dbReference type="Proteomes" id="UP001147747">
    <property type="component" value="Unassembled WGS sequence"/>
</dbReference>
<dbReference type="GeneID" id="81364187"/>
<organism evidence="7 8">
    <name type="scientific">Penicillium cosmopolitanum</name>
    <dbReference type="NCBI Taxonomy" id="1131564"/>
    <lineage>
        <taxon>Eukaryota</taxon>
        <taxon>Fungi</taxon>
        <taxon>Dikarya</taxon>
        <taxon>Ascomycota</taxon>
        <taxon>Pezizomycotina</taxon>
        <taxon>Eurotiomycetes</taxon>
        <taxon>Eurotiomycetidae</taxon>
        <taxon>Eurotiales</taxon>
        <taxon>Aspergillaceae</taxon>
        <taxon>Penicillium</taxon>
    </lineage>
</organism>